<protein>
    <submittedName>
        <fullName evidence="1">Uncharacterized protein</fullName>
    </submittedName>
</protein>
<sequence length="387" mass="43916">MSAPASSPAVLDFIQTIDALPVGPRSATDFENALRLALEFKKSLRLRFAREKVPDIHTGLIDVLHNKYLIPLSLSDRRPNGSPSTVASIEEFKENWNLFTHGVLQSLTNWDNMIVAGGSVLAALVPIEAATDREKLKIYHSVDAMYDSSDIDIFLWGLKPGEAKDKIREIFDAIRESVLWDVVCVRKANTISFHTQYPHRPVQVVLRLYQSPAEILAGFDIDACAVGFDGQTVWANPRSMAALIRQCNTIDLSRRSPSYELRLAKYAKRGFEVHFPELEREKVDLRLYDSQIALMPQGLARLLFLEKMVQNPLHYLNFRFPGVRVRFEPKDGVKLLSKKSEGRRNPPDEIIPRNNYDHTTFLIPYGLGWDAEPVEALVRRVEHKISG</sequence>
<dbReference type="PANTHER" id="PTHR43558">
    <property type="entry name" value="REDUCTASE, PUTATIVE (AFU_ORTHOLOGUE AFUA_3G10540)-RELATED"/>
    <property type="match status" value="1"/>
</dbReference>
<dbReference type="OrthoDB" id="539213at2759"/>
<organism evidence="1 2">
    <name type="scientific">Agrocybe chaxingu</name>
    <dbReference type="NCBI Taxonomy" id="84603"/>
    <lineage>
        <taxon>Eukaryota</taxon>
        <taxon>Fungi</taxon>
        <taxon>Dikarya</taxon>
        <taxon>Basidiomycota</taxon>
        <taxon>Agaricomycotina</taxon>
        <taxon>Agaricomycetes</taxon>
        <taxon>Agaricomycetidae</taxon>
        <taxon>Agaricales</taxon>
        <taxon>Agaricineae</taxon>
        <taxon>Strophariaceae</taxon>
        <taxon>Agrocybe</taxon>
    </lineage>
</organism>
<dbReference type="EMBL" id="JANKHO010001366">
    <property type="protein sequence ID" value="KAJ3501862.1"/>
    <property type="molecule type" value="Genomic_DNA"/>
</dbReference>
<dbReference type="AlphaFoldDB" id="A0A9W8JT04"/>
<gene>
    <name evidence="1" type="ORF">NLJ89_g9151</name>
</gene>
<comment type="caution">
    <text evidence="1">The sequence shown here is derived from an EMBL/GenBank/DDBJ whole genome shotgun (WGS) entry which is preliminary data.</text>
</comment>
<evidence type="ECO:0000313" key="1">
    <source>
        <dbReference type="EMBL" id="KAJ3501862.1"/>
    </source>
</evidence>
<proteinExistence type="predicted"/>
<name>A0A9W8JT04_9AGAR</name>
<dbReference type="Proteomes" id="UP001148786">
    <property type="component" value="Unassembled WGS sequence"/>
</dbReference>
<dbReference type="InterPro" id="IPR053354">
    <property type="entry name" value="MGDG_epimerase"/>
</dbReference>
<keyword evidence="2" id="KW-1185">Reference proteome</keyword>
<accession>A0A9W8JT04</accession>
<evidence type="ECO:0000313" key="2">
    <source>
        <dbReference type="Proteomes" id="UP001148786"/>
    </source>
</evidence>
<dbReference type="PANTHER" id="PTHR43558:SF6">
    <property type="entry name" value="REDUCTASE, PUTATIVE (AFU_ORTHOLOGUE AFUA_3G10540)-RELATED"/>
    <property type="match status" value="1"/>
</dbReference>
<reference evidence="1" key="1">
    <citation type="submission" date="2022-07" db="EMBL/GenBank/DDBJ databases">
        <title>Genome Sequence of Agrocybe chaxingu.</title>
        <authorList>
            <person name="Buettner E."/>
        </authorList>
    </citation>
    <scope>NUCLEOTIDE SEQUENCE</scope>
    <source>
        <strain evidence="1">MP-N11</strain>
    </source>
</reference>